<dbReference type="SUPFAM" id="SSF53335">
    <property type="entry name" value="S-adenosyl-L-methionine-dependent methyltransferases"/>
    <property type="match status" value="1"/>
</dbReference>
<dbReference type="InterPro" id="IPR029063">
    <property type="entry name" value="SAM-dependent_MTases_sf"/>
</dbReference>
<dbReference type="InterPro" id="IPR001737">
    <property type="entry name" value="KsgA/Erm"/>
</dbReference>
<dbReference type="Proteomes" id="UP000250462">
    <property type="component" value="Unassembled WGS sequence"/>
</dbReference>
<evidence type="ECO:0000313" key="7">
    <source>
        <dbReference type="EMBL" id="RAW10848.1"/>
    </source>
</evidence>
<feature type="binding site" evidence="5">
    <location>
        <position position="22"/>
    </location>
    <ligand>
        <name>S-adenosyl-L-methionine</name>
        <dbReference type="ChEBI" id="CHEBI:59789"/>
    </ligand>
</feature>
<proteinExistence type="inferred from homology"/>
<protein>
    <submittedName>
        <fullName evidence="7">Dimethyladenosine transferase</fullName>
    </submittedName>
</protein>
<evidence type="ECO:0000256" key="4">
    <source>
        <dbReference type="ARBA" id="ARBA00022884"/>
    </source>
</evidence>
<dbReference type="PANTHER" id="PTHR11727:SF7">
    <property type="entry name" value="DIMETHYLADENOSINE TRANSFERASE-RELATED"/>
    <property type="match status" value="1"/>
</dbReference>
<feature type="binding site" evidence="5">
    <location>
        <position position="109"/>
    </location>
    <ligand>
        <name>S-adenosyl-L-methionine</name>
        <dbReference type="ChEBI" id="CHEBI:59789"/>
    </ligand>
</feature>
<evidence type="ECO:0000256" key="3">
    <source>
        <dbReference type="ARBA" id="ARBA00022691"/>
    </source>
</evidence>
<evidence type="ECO:0000256" key="5">
    <source>
        <dbReference type="PROSITE-ProRule" id="PRU01026"/>
    </source>
</evidence>
<dbReference type="Gene3D" id="3.40.50.150">
    <property type="entry name" value="Vaccinia Virus protein VP39"/>
    <property type="match status" value="1"/>
</dbReference>
<feature type="binding site" evidence="5">
    <location>
        <position position="20"/>
    </location>
    <ligand>
        <name>S-adenosyl-L-methionine</name>
        <dbReference type="ChEBI" id="CHEBI:59789"/>
    </ligand>
</feature>
<organism evidence="7 8">
    <name type="scientific">Phytoactinopolyspora halophila</name>
    <dbReference type="NCBI Taxonomy" id="1981511"/>
    <lineage>
        <taxon>Bacteria</taxon>
        <taxon>Bacillati</taxon>
        <taxon>Actinomycetota</taxon>
        <taxon>Actinomycetes</taxon>
        <taxon>Jiangellales</taxon>
        <taxon>Jiangellaceae</taxon>
        <taxon>Phytoactinopolyspora</taxon>
    </lineage>
</organism>
<dbReference type="CDD" id="cd02440">
    <property type="entry name" value="AdoMet_MTases"/>
    <property type="match status" value="1"/>
</dbReference>
<accession>A0A329QK22</accession>
<dbReference type="InterPro" id="IPR020598">
    <property type="entry name" value="rRNA_Ade_methylase_Trfase_N"/>
</dbReference>
<dbReference type="AlphaFoldDB" id="A0A329QK22"/>
<dbReference type="PROSITE" id="PS51689">
    <property type="entry name" value="SAM_RNA_A_N6_MT"/>
    <property type="match status" value="1"/>
</dbReference>
<dbReference type="SMART" id="SM00650">
    <property type="entry name" value="rADc"/>
    <property type="match status" value="1"/>
</dbReference>
<name>A0A329QK22_9ACTN</name>
<dbReference type="RefSeq" id="WP_112259796.1">
    <property type="nucleotide sequence ID" value="NZ_QMIG01000024.1"/>
</dbReference>
<dbReference type="GO" id="GO:0000179">
    <property type="term" value="F:rRNA (adenine-N6,N6-)-dimethyltransferase activity"/>
    <property type="evidence" value="ECO:0007669"/>
    <property type="project" value="UniProtKB-UniRule"/>
</dbReference>
<gene>
    <name evidence="7" type="ORF">DPM12_18265</name>
</gene>
<dbReference type="Pfam" id="PF00398">
    <property type="entry name" value="RrnaAD"/>
    <property type="match status" value="1"/>
</dbReference>
<evidence type="ECO:0000256" key="2">
    <source>
        <dbReference type="ARBA" id="ARBA00022679"/>
    </source>
</evidence>
<keyword evidence="1 5" id="KW-0489">Methyltransferase</keyword>
<keyword evidence="4 5" id="KW-0694">RNA-binding</keyword>
<dbReference type="GO" id="GO:0003723">
    <property type="term" value="F:RNA binding"/>
    <property type="evidence" value="ECO:0007669"/>
    <property type="project" value="UniProtKB-UniRule"/>
</dbReference>
<dbReference type="OrthoDB" id="3616874at2"/>
<reference evidence="7 8" key="1">
    <citation type="submission" date="2018-06" db="EMBL/GenBank/DDBJ databases">
        <title>Phytoactinopolyspora halophila sp. nov., a novel halophilic actinomycete isolated from a saline soil in China.</title>
        <authorList>
            <person name="Tang S.-K."/>
        </authorList>
    </citation>
    <scope>NUCLEOTIDE SEQUENCE [LARGE SCALE GENOMIC DNA]</scope>
    <source>
        <strain evidence="7 8">YIM 96934</strain>
    </source>
</reference>
<dbReference type="EMBL" id="QMIG01000024">
    <property type="protein sequence ID" value="RAW10848.1"/>
    <property type="molecule type" value="Genomic_DNA"/>
</dbReference>
<evidence type="ECO:0000313" key="8">
    <source>
        <dbReference type="Proteomes" id="UP000250462"/>
    </source>
</evidence>
<dbReference type="PANTHER" id="PTHR11727">
    <property type="entry name" value="DIMETHYLADENOSINE TRANSFERASE"/>
    <property type="match status" value="1"/>
</dbReference>
<feature type="binding site" evidence="5">
    <location>
        <position position="68"/>
    </location>
    <ligand>
        <name>S-adenosyl-L-methionine</name>
        <dbReference type="ChEBI" id="CHEBI:59789"/>
    </ligand>
</feature>
<evidence type="ECO:0000259" key="6">
    <source>
        <dbReference type="SMART" id="SM00650"/>
    </source>
</evidence>
<keyword evidence="2 5" id="KW-0808">Transferase</keyword>
<comment type="similarity">
    <text evidence="5">Belongs to the class I-like SAM-binding methyltransferase superfamily. rRNA adenine N(6)-methyltransferase family.</text>
</comment>
<sequence>MTTAWNRHNRNSPNNSPGIHLLRDASVARRLVTSAAVTTGDLVVEFGAGTGALTAYLERTGARVIAVEDHPRFVRRLERRFAAGGTVRVVAEDARAVPLPNRPYSVVASIPYAISTQLLRRLLGPDDTALVAADLVVEWGFAKRVTSSQPRNFDVAWWQARFDMWIAARVPARSFQPSPQVDSAHLVVRRRPGTRGGQARRIRRDVRAAYGKSPNKRRRR</sequence>
<feature type="binding site" evidence="5">
    <location>
        <position position="47"/>
    </location>
    <ligand>
        <name>S-adenosyl-L-methionine</name>
        <dbReference type="ChEBI" id="CHEBI:59789"/>
    </ligand>
</feature>
<feature type="domain" description="Ribosomal RNA adenine methylase transferase N-terminal" evidence="6">
    <location>
        <begin position="27"/>
        <end position="192"/>
    </location>
</feature>
<feature type="binding site" evidence="5">
    <location>
        <position position="93"/>
    </location>
    <ligand>
        <name>S-adenosyl-L-methionine</name>
        <dbReference type="ChEBI" id="CHEBI:59789"/>
    </ligand>
</feature>
<evidence type="ECO:0000256" key="1">
    <source>
        <dbReference type="ARBA" id="ARBA00022603"/>
    </source>
</evidence>
<comment type="caution">
    <text evidence="7">The sequence shown here is derived from an EMBL/GenBank/DDBJ whole genome shotgun (WGS) entry which is preliminary data.</text>
</comment>
<keyword evidence="8" id="KW-1185">Reference proteome</keyword>
<keyword evidence="3 5" id="KW-0949">S-adenosyl-L-methionine</keyword>